<dbReference type="Proteomes" id="UP001153636">
    <property type="component" value="Chromosome 23"/>
</dbReference>
<dbReference type="OrthoDB" id="6768879at2759"/>
<proteinExistence type="predicted"/>
<gene>
    <name evidence="1" type="ORF">PSYICH_LOCUS8327</name>
</gene>
<protein>
    <submittedName>
        <fullName evidence="1">Uncharacterized protein</fullName>
    </submittedName>
</protein>
<accession>A0A9P0CWU4</accession>
<dbReference type="EMBL" id="OV651835">
    <property type="protein sequence ID" value="CAH1107670.1"/>
    <property type="molecule type" value="Genomic_DNA"/>
</dbReference>
<keyword evidence="2" id="KW-1185">Reference proteome</keyword>
<organism evidence="1 2">
    <name type="scientific">Psylliodes chrysocephalus</name>
    <dbReference type="NCBI Taxonomy" id="3402493"/>
    <lineage>
        <taxon>Eukaryota</taxon>
        <taxon>Metazoa</taxon>
        <taxon>Ecdysozoa</taxon>
        <taxon>Arthropoda</taxon>
        <taxon>Hexapoda</taxon>
        <taxon>Insecta</taxon>
        <taxon>Pterygota</taxon>
        <taxon>Neoptera</taxon>
        <taxon>Endopterygota</taxon>
        <taxon>Coleoptera</taxon>
        <taxon>Polyphaga</taxon>
        <taxon>Cucujiformia</taxon>
        <taxon>Chrysomeloidea</taxon>
        <taxon>Chrysomelidae</taxon>
        <taxon>Galerucinae</taxon>
        <taxon>Alticini</taxon>
        <taxon>Psylliodes</taxon>
    </lineage>
</organism>
<evidence type="ECO:0000313" key="1">
    <source>
        <dbReference type="EMBL" id="CAH1107670.1"/>
    </source>
</evidence>
<evidence type="ECO:0000313" key="2">
    <source>
        <dbReference type="Proteomes" id="UP001153636"/>
    </source>
</evidence>
<reference evidence="1" key="1">
    <citation type="submission" date="2022-01" db="EMBL/GenBank/DDBJ databases">
        <authorList>
            <person name="King R."/>
        </authorList>
    </citation>
    <scope>NUCLEOTIDE SEQUENCE</scope>
</reference>
<sequence length="164" mass="18695">MFYNRVEINKDEKLMATPKAVRKMADLATLDADNESDIQILDKINKLAYIYLPDGWLDWKVTELFTEDLLGDEMDAQLLNNIRFALPTVGLARAFRPKATSLSERIYRDMKLKMLDRPFCVRLIIGPLPLAAQIRGSVAQNKILLASLAEMKPIMIPRKEACNN</sequence>
<name>A0A9P0CWU4_9CUCU</name>
<dbReference type="AlphaFoldDB" id="A0A9P0CWU4"/>